<proteinExistence type="predicted"/>
<gene>
    <name evidence="1" type="ORF">CICLE_v10017378mg</name>
</gene>
<dbReference type="InParanoid" id="V4TR50"/>
<dbReference type="EMBL" id="KI536312">
    <property type="protein sequence ID" value="ESR63018.1"/>
    <property type="molecule type" value="Genomic_DNA"/>
</dbReference>
<dbReference type="Gramene" id="ESR63018">
    <property type="protein sequence ID" value="ESR63018"/>
    <property type="gene ID" value="CICLE_v10017378mg"/>
</dbReference>
<dbReference type="KEGG" id="cic:CICLE_v10017378mg"/>
<dbReference type="AlphaFoldDB" id="V4TR50"/>
<sequence>MSLSKAAGAVASVDKMPNTYFFTIASKFGHEICSNREQVELHIHPPLVLLKEAVQNNFPFIAPAWHFILLSTI</sequence>
<organism evidence="1 2">
    <name type="scientific">Citrus clementina</name>
    <name type="common">Clementine</name>
    <name type="synonym">Citrus deliciosa x Citrus sinensis</name>
    <dbReference type="NCBI Taxonomy" id="85681"/>
    <lineage>
        <taxon>Eukaryota</taxon>
        <taxon>Viridiplantae</taxon>
        <taxon>Streptophyta</taxon>
        <taxon>Embryophyta</taxon>
        <taxon>Tracheophyta</taxon>
        <taxon>Spermatophyta</taxon>
        <taxon>Magnoliopsida</taxon>
        <taxon>eudicotyledons</taxon>
        <taxon>Gunneridae</taxon>
        <taxon>Pentapetalae</taxon>
        <taxon>rosids</taxon>
        <taxon>malvids</taxon>
        <taxon>Sapindales</taxon>
        <taxon>Rutaceae</taxon>
        <taxon>Aurantioideae</taxon>
        <taxon>Citrus</taxon>
    </lineage>
</organism>
<reference evidence="1 2" key="1">
    <citation type="submission" date="2013-10" db="EMBL/GenBank/DDBJ databases">
        <authorList>
            <consortium name="International Citrus Genome Consortium"/>
            <person name="Jenkins J."/>
            <person name="Schmutz J."/>
            <person name="Prochnik S."/>
            <person name="Rokhsar D."/>
            <person name="Gmitter F."/>
            <person name="Ollitrault P."/>
            <person name="Machado M."/>
            <person name="Talon M."/>
            <person name="Wincker P."/>
            <person name="Jaillon O."/>
            <person name="Morgante M."/>
        </authorList>
    </citation>
    <scope>NUCLEOTIDE SEQUENCE</scope>
    <source>
        <strain evidence="2">cv. Clemenules</strain>
    </source>
</reference>
<dbReference type="Proteomes" id="UP000030687">
    <property type="component" value="Unassembled WGS sequence"/>
</dbReference>
<protein>
    <submittedName>
        <fullName evidence="1">Uncharacterized protein</fullName>
    </submittedName>
</protein>
<accession>V4TR50</accession>
<name>V4TR50_CITCL</name>
<evidence type="ECO:0000313" key="1">
    <source>
        <dbReference type="EMBL" id="ESR63018.1"/>
    </source>
</evidence>
<keyword evidence="2" id="KW-1185">Reference proteome</keyword>
<evidence type="ECO:0000313" key="2">
    <source>
        <dbReference type="Proteomes" id="UP000030687"/>
    </source>
</evidence>